<accession>A0A2P6QC32</accession>
<name>A0A2P6QC32_ROSCH</name>
<dbReference type="EMBL" id="PDCK01000043">
    <property type="protein sequence ID" value="PRQ31730.1"/>
    <property type="molecule type" value="Genomic_DNA"/>
</dbReference>
<dbReference type="Gramene" id="PRQ31730">
    <property type="protein sequence ID" value="PRQ31730"/>
    <property type="gene ID" value="RchiOBHm_Chr5g0038701"/>
</dbReference>
<dbReference type="InterPro" id="IPR011990">
    <property type="entry name" value="TPR-like_helical_dom_sf"/>
</dbReference>
<evidence type="ECO:0000256" key="1">
    <source>
        <dbReference type="ARBA" id="ARBA00005351"/>
    </source>
</evidence>
<organism evidence="2 3">
    <name type="scientific">Rosa chinensis</name>
    <name type="common">China rose</name>
    <dbReference type="NCBI Taxonomy" id="74649"/>
    <lineage>
        <taxon>Eukaryota</taxon>
        <taxon>Viridiplantae</taxon>
        <taxon>Streptophyta</taxon>
        <taxon>Embryophyta</taxon>
        <taxon>Tracheophyta</taxon>
        <taxon>Spermatophyta</taxon>
        <taxon>Magnoliopsida</taxon>
        <taxon>eudicotyledons</taxon>
        <taxon>Gunneridae</taxon>
        <taxon>Pentapetalae</taxon>
        <taxon>rosids</taxon>
        <taxon>fabids</taxon>
        <taxon>Rosales</taxon>
        <taxon>Rosaceae</taxon>
        <taxon>Rosoideae</taxon>
        <taxon>Rosoideae incertae sedis</taxon>
        <taxon>Rosa</taxon>
    </lineage>
</organism>
<proteinExistence type="inferred from homology"/>
<evidence type="ECO:0000313" key="2">
    <source>
        <dbReference type="EMBL" id="PRQ31730.1"/>
    </source>
</evidence>
<gene>
    <name evidence="2" type="ORF">RchiOBHm_Chr5g0038701</name>
</gene>
<reference evidence="2 3" key="1">
    <citation type="journal article" date="2018" name="Nat. Genet.">
        <title>The Rosa genome provides new insights in the design of modern roses.</title>
        <authorList>
            <person name="Bendahmane M."/>
        </authorList>
    </citation>
    <scope>NUCLEOTIDE SEQUENCE [LARGE SCALE GENOMIC DNA]</scope>
    <source>
        <strain evidence="3">cv. Old Blush</strain>
    </source>
</reference>
<keyword evidence="3" id="KW-1185">Reference proteome</keyword>
<comment type="caution">
    <text evidence="2">The sequence shown here is derived from an EMBL/GenBank/DDBJ whole genome shotgun (WGS) entry which is preliminary data.</text>
</comment>
<evidence type="ECO:0008006" key="4">
    <source>
        <dbReference type="Google" id="ProtNLM"/>
    </source>
</evidence>
<dbReference type="Gene3D" id="1.25.40.10">
    <property type="entry name" value="Tetratricopeptide repeat domain"/>
    <property type="match status" value="1"/>
</dbReference>
<dbReference type="InterPro" id="IPR007317">
    <property type="entry name" value="GET4"/>
</dbReference>
<comment type="similarity">
    <text evidence="1">Belongs to the GET4 family.</text>
</comment>
<dbReference type="PANTHER" id="PTHR12875:SF0">
    <property type="entry name" value="GOLGI TO ER TRAFFIC PROTEIN 4 HOMOLOG"/>
    <property type="match status" value="1"/>
</dbReference>
<dbReference type="AlphaFoldDB" id="A0A2P6QC32"/>
<evidence type="ECO:0000313" key="3">
    <source>
        <dbReference type="Proteomes" id="UP000238479"/>
    </source>
</evidence>
<dbReference type="PANTHER" id="PTHR12875">
    <property type="entry name" value="GOLGI TO ER TRAFFIC PROTEIN 4 HOMOLOG"/>
    <property type="match status" value="1"/>
</dbReference>
<dbReference type="STRING" id="74649.A0A2P6QC32"/>
<dbReference type="Pfam" id="PF04190">
    <property type="entry name" value="GET4"/>
    <property type="match status" value="1"/>
</dbReference>
<protein>
    <recommendedName>
        <fullName evidence="4">NSF attachment protein</fullName>
    </recommendedName>
</protein>
<dbReference type="GO" id="GO:0045048">
    <property type="term" value="P:protein insertion into ER membrane"/>
    <property type="evidence" value="ECO:0007669"/>
    <property type="project" value="InterPro"/>
</dbReference>
<sequence length="144" mass="15797">MSKERAKRGTLPPAQEQIEKFEKVVEEGNYHGAQQLYKSISARYVAAQRYTEALDILQSGACIQLKHGQVTCGAELAALFVDTLVKARCPYDDETLGQLLASSVKHRLPPVHPSLFSVASAGAPSVYFFHQGRLHCSPTVQSIL</sequence>
<dbReference type="GO" id="GO:0005829">
    <property type="term" value="C:cytosol"/>
    <property type="evidence" value="ECO:0007669"/>
    <property type="project" value="TreeGrafter"/>
</dbReference>
<dbReference type="Proteomes" id="UP000238479">
    <property type="component" value="Chromosome 5"/>
</dbReference>